<feature type="compositionally biased region" description="Low complexity" evidence="5">
    <location>
        <begin position="648"/>
        <end position="670"/>
    </location>
</feature>
<dbReference type="EMBL" id="LAQI01000064">
    <property type="protein sequence ID" value="KKY23747.1"/>
    <property type="molecule type" value="Genomic_DNA"/>
</dbReference>
<name>A0A0G2ELU9_9PEZI</name>
<feature type="compositionally biased region" description="Polar residues" evidence="5">
    <location>
        <begin position="831"/>
        <end position="845"/>
    </location>
</feature>
<feature type="region of interest" description="Disordered" evidence="5">
    <location>
        <begin position="627"/>
        <end position="722"/>
    </location>
</feature>
<dbReference type="SUPFAM" id="SSF54001">
    <property type="entry name" value="Cysteine proteinases"/>
    <property type="match status" value="1"/>
</dbReference>
<dbReference type="AlphaFoldDB" id="A0A0G2ELU9"/>
<feature type="region of interest" description="Disordered" evidence="5">
    <location>
        <begin position="407"/>
        <end position="463"/>
    </location>
</feature>
<organism evidence="7 8">
    <name type="scientific">Diplodia seriata</name>
    <dbReference type="NCBI Taxonomy" id="420778"/>
    <lineage>
        <taxon>Eukaryota</taxon>
        <taxon>Fungi</taxon>
        <taxon>Dikarya</taxon>
        <taxon>Ascomycota</taxon>
        <taxon>Pezizomycotina</taxon>
        <taxon>Dothideomycetes</taxon>
        <taxon>Dothideomycetes incertae sedis</taxon>
        <taxon>Botryosphaeriales</taxon>
        <taxon>Botryosphaeriaceae</taxon>
        <taxon>Diplodia</taxon>
    </lineage>
</organism>
<feature type="region of interest" description="Disordered" evidence="5">
    <location>
        <begin position="196"/>
        <end position="215"/>
    </location>
</feature>
<feature type="compositionally biased region" description="Polar residues" evidence="5">
    <location>
        <begin position="407"/>
        <end position="449"/>
    </location>
</feature>
<gene>
    <name evidence="7" type="ORF">UCDDS831_g02778</name>
</gene>
<feature type="region of interest" description="Disordered" evidence="5">
    <location>
        <begin position="777"/>
        <end position="845"/>
    </location>
</feature>
<evidence type="ECO:0000313" key="7">
    <source>
        <dbReference type="EMBL" id="KKY23747.1"/>
    </source>
</evidence>
<dbReference type="InterPro" id="IPR003653">
    <property type="entry name" value="Peptidase_C48_C"/>
</dbReference>
<feature type="region of interest" description="Disordered" evidence="5">
    <location>
        <begin position="358"/>
        <end position="393"/>
    </location>
</feature>
<comment type="similarity">
    <text evidence="1">Belongs to the peptidase C48 family.</text>
</comment>
<dbReference type="PANTHER" id="PTHR12606:SF141">
    <property type="entry name" value="GH15225P-RELATED"/>
    <property type="match status" value="1"/>
</dbReference>
<evidence type="ECO:0000256" key="3">
    <source>
        <dbReference type="ARBA" id="ARBA00022801"/>
    </source>
</evidence>
<feature type="compositionally biased region" description="Basic and acidic residues" evidence="5">
    <location>
        <begin position="675"/>
        <end position="687"/>
    </location>
</feature>
<feature type="compositionally biased region" description="Low complexity" evidence="5">
    <location>
        <begin position="196"/>
        <end position="207"/>
    </location>
</feature>
<dbReference type="GO" id="GO:0016929">
    <property type="term" value="F:deSUMOylase activity"/>
    <property type="evidence" value="ECO:0007669"/>
    <property type="project" value="TreeGrafter"/>
</dbReference>
<reference evidence="7 8" key="2">
    <citation type="submission" date="2015-05" db="EMBL/GenBank/DDBJ databases">
        <title>Distinctive expansion of gene families associated with plant cell wall degradation and secondary metabolism in the genomes of grapevine trunk pathogens.</title>
        <authorList>
            <person name="Lawrence D.P."/>
            <person name="Travadon R."/>
            <person name="Rolshausen P.E."/>
            <person name="Baumgartner K."/>
        </authorList>
    </citation>
    <scope>NUCLEOTIDE SEQUENCE [LARGE SCALE GENOMIC DNA]</scope>
    <source>
        <strain evidence="7">DS831</strain>
    </source>
</reference>
<feature type="compositionally biased region" description="Basic and acidic residues" evidence="5">
    <location>
        <begin position="590"/>
        <end position="601"/>
    </location>
</feature>
<evidence type="ECO:0000313" key="8">
    <source>
        <dbReference type="Proteomes" id="UP000034182"/>
    </source>
</evidence>
<feature type="compositionally biased region" description="Polar residues" evidence="5">
    <location>
        <begin position="371"/>
        <end position="392"/>
    </location>
</feature>
<dbReference type="InterPro" id="IPR038765">
    <property type="entry name" value="Papain-like_cys_pep_sf"/>
</dbReference>
<accession>A0A0G2ELU9</accession>
<feature type="compositionally biased region" description="Polar residues" evidence="5">
    <location>
        <begin position="27"/>
        <end position="70"/>
    </location>
</feature>
<evidence type="ECO:0000256" key="5">
    <source>
        <dbReference type="SAM" id="MobiDB-lite"/>
    </source>
</evidence>
<dbReference type="Gene3D" id="3.40.395.10">
    <property type="entry name" value="Adenoviral Proteinase, Chain A"/>
    <property type="match status" value="1"/>
</dbReference>
<feature type="compositionally biased region" description="Basic and acidic residues" evidence="5">
    <location>
        <begin position="696"/>
        <end position="721"/>
    </location>
</feature>
<evidence type="ECO:0000259" key="6">
    <source>
        <dbReference type="PROSITE" id="PS50600"/>
    </source>
</evidence>
<evidence type="ECO:0000256" key="1">
    <source>
        <dbReference type="ARBA" id="ARBA00005234"/>
    </source>
</evidence>
<dbReference type="GO" id="GO:0006508">
    <property type="term" value="P:proteolysis"/>
    <property type="evidence" value="ECO:0007669"/>
    <property type="project" value="UniProtKB-KW"/>
</dbReference>
<evidence type="ECO:0000256" key="2">
    <source>
        <dbReference type="ARBA" id="ARBA00022670"/>
    </source>
</evidence>
<protein>
    <submittedName>
        <fullName evidence="7">Putative ulp1 protease family protein</fullName>
    </submittedName>
</protein>
<comment type="caution">
    <text evidence="7">The sequence shown here is derived from an EMBL/GenBank/DDBJ whole genome shotgun (WGS) entry which is preliminary data.</text>
</comment>
<evidence type="ECO:0000256" key="4">
    <source>
        <dbReference type="ARBA" id="ARBA00022807"/>
    </source>
</evidence>
<reference evidence="7 8" key="1">
    <citation type="submission" date="2015-03" db="EMBL/GenBank/DDBJ databases">
        <authorList>
            <person name="Morales-Cruz A."/>
            <person name="Amrine K.C."/>
            <person name="Cantu D."/>
        </authorList>
    </citation>
    <scope>NUCLEOTIDE SEQUENCE [LARGE SCALE GENOMIC DNA]</scope>
    <source>
        <strain evidence="7">DS831</strain>
    </source>
</reference>
<keyword evidence="2 7" id="KW-0645">Protease</keyword>
<keyword evidence="3" id="KW-0378">Hydrolase</keyword>
<dbReference type="PANTHER" id="PTHR12606">
    <property type="entry name" value="SENTRIN/SUMO-SPECIFIC PROTEASE"/>
    <property type="match status" value="1"/>
</dbReference>
<feature type="region of interest" description="Disordered" evidence="5">
    <location>
        <begin position="19"/>
        <end position="70"/>
    </location>
</feature>
<feature type="compositionally biased region" description="Polar residues" evidence="5">
    <location>
        <begin position="537"/>
        <end position="548"/>
    </location>
</feature>
<keyword evidence="4" id="KW-0788">Thiol protease</keyword>
<proteinExistence type="inferred from homology"/>
<feature type="region of interest" description="Disordered" evidence="5">
    <location>
        <begin position="535"/>
        <end position="601"/>
    </location>
</feature>
<feature type="compositionally biased region" description="Basic and acidic residues" evidence="5">
    <location>
        <begin position="781"/>
        <end position="829"/>
    </location>
</feature>
<feature type="region of interest" description="Disordered" evidence="5">
    <location>
        <begin position="241"/>
        <end position="268"/>
    </location>
</feature>
<dbReference type="Proteomes" id="UP000034182">
    <property type="component" value="Unassembled WGS sequence"/>
</dbReference>
<feature type="compositionally biased region" description="Basic and acidic residues" evidence="5">
    <location>
        <begin position="358"/>
        <end position="370"/>
    </location>
</feature>
<sequence>MEDTSDMDLDRSYDRNVHSHNRATLAGDNTDQTTSTAADGSPMNWTQTNPTHTSILGQGEQPPTSWPTINQSNQIFSSTIHDNHNIPRYNGTTLHPTFILGQGAQPPTSTTNQPLAIQNNRRQRLPPRLDGEYLSRISTQPGGVNTQGRFKHSFYNKSHLFEKNRYPMASSGLGVPPPRDYRTRTDYSTFAFRYGPGAPAGKPAAKPSTSKQPTPKQMTVQQAMDAKLKKWHANNHARKVRAEQAAKSNRTSVTPVTPCKRSGDDMEDVEDAEFSARGFEDLPDMPESAVSSFSRSQSGAGLSLTKVKDRFRAIIRTIVRADEATQEIVYLPTGPHSYKRRAIARTLPGAYPLDDISFDDHVPTTEHDINQTDAAVSTNGTTTGPSESSTATGKVFKHVDSLISYSHESNNRSDTAPSNTNLASNDQMAQSSGSRSTPSLDSINHTPTSLKRKRAFSADPEEEDLVLHKPKKAKDAKKSAIKIKISGNPLLKNKKRAAKAATAADEEDYLILHKPKETDGSKKSQIKIKLTGKTVMGTDSSEPNSQKVNQHKRSRRDLDLPVMKTRFTKGPPQRKRIALSSSSAVLPVTNEKDGSETVPTRKIEKIMDLTNPDPTQNVTQVQVGNVSGNVDHSQSDFQTYRESEERPSTSSSGSSEGVEQEQSQLEQSDSPGDTHAIDRPQKYDHGHLGPANVKQSSKEQRKASRETAKESAVRASDRDWDSPIDVAQSLGLEEHTAITKCNLKDAKPAKPLKIKVKSLEELMKHATVDEAEDLQISNSRTDLREEESEKQRLAEAEVRRKAEQAEAEAKRRAEEEQRAAEAAKSERRRQLLSQGPTSAESSAITAALSSRNQMAELSRNFSVRDLRTLVPDTTWLNDSTVNKYLEELTRVACQKAGYQDADRKAGKAPPYQCLLSNWWVDVFQKGIDKVLSWNRRSRLHEGRLLLVKGLFIPICHGAHWRLVVVSGTERTIKYFDSLAGSPNPFVAKTLEWVKATLGPAYDDAEWRIVDGGDQRSPKQSNSDDCGVFTLQNARAVALGLDINPDLYVTSTEGILRVRHQMAAQLLSGELDWE</sequence>
<dbReference type="GO" id="GO:0016926">
    <property type="term" value="P:protein desumoylation"/>
    <property type="evidence" value="ECO:0007669"/>
    <property type="project" value="TreeGrafter"/>
</dbReference>
<dbReference type="PROSITE" id="PS50600">
    <property type="entry name" value="ULP_PROTEASE"/>
    <property type="match status" value="1"/>
</dbReference>
<dbReference type="Pfam" id="PF02902">
    <property type="entry name" value="Peptidase_C48"/>
    <property type="match status" value="1"/>
</dbReference>
<feature type="domain" description="Ubiquitin-like protease family profile" evidence="6">
    <location>
        <begin position="859"/>
        <end position="1036"/>
    </location>
</feature>
<feature type="compositionally biased region" description="Polar residues" evidence="5">
    <location>
        <begin position="246"/>
        <end position="255"/>
    </location>
</feature>
<dbReference type="GO" id="GO:0005634">
    <property type="term" value="C:nucleus"/>
    <property type="evidence" value="ECO:0007669"/>
    <property type="project" value="TreeGrafter"/>
</dbReference>